<accession>A0A0K2U8X0</accession>
<feature type="non-terminal residue" evidence="2">
    <location>
        <position position="1"/>
    </location>
</feature>
<feature type="transmembrane region" description="Helical" evidence="1">
    <location>
        <begin position="21"/>
        <end position="45"/>
    </location>
</feature>
<proteinExistence type="predicted"/>
<keyword evidence="1" id="KW-0472">Membrane</keyword>
<evidence type="ECO:0000313" key="2">
    <source>
        <dbReference type="EMBL" id="CDW34679.1"/>
    </source>
</evidence>
<dbReference type="AlphaFoldDB" id="A0A0K2U8X0"/>
<name>A0A0K2U8X0_LEPSM</name>
<evidence type="ECO:0000256" key="1">
    <source>
        <dbReference type="SAM" id="Phobius"/>
    </source>
</evidence>
<reference evidence="2" key="1">
    <citation type="submission" date="2014-05" db="EMBL/GenBank/DDBJ databases">
        <authorList>
            <person name="Chronopoulou M."/>
        </authorList>
    </citation>
    <scope>NUCLEOTIDE SEQUENCE</scope>
    <source>
        <tissue evidence="2">Whole organism</tissue>
    </source>
</reference>
<organism evidence="2">
    <name type="scientific">Lepeophtheirus salmonis</name>
    <name type="common">Salmon louse</name>
    <name type="synonym">Caligus salmonis</name>
    <dbReference type="NCBI Taxonomy" id="72036"/>
    <lineage>
        <taxon>Eukaryota</taxon>
        <taxon>Metazoa</taxon>
        <taxon>Ecdysozoa</taxon>
        <taxon>Arthropoda</taxon>
        <taxon>Crustacea</taxon>
        <taxon>Multicrustacea</taxon>
        <taxon>Hexanauplia</taxon>
        <taxon>Copepoda</taxon>
        <taxon>Siphonostomatoida</taxon>
        <taxon>Caligidae</taxon>
        <taxon>Lepeophtheirus</taxon>
    </lineage>
</organism>
<sequence>NDDIRVSIKSKIEGVVLSGKIIAILFHAEIIKYVYKLVVLLISWLKKFLIEKTLIKNNFGKNKTNRSGAHAYF</sequence>
<dbReference type="EMBL" id="HACA01017318">
    <property type="protein sequence ID" value="CDW34679.1"/>
    <property type="molecule type" value="Transcribed_RNA"/>
</dbReference>
<keyword evidence="1" id="KW-0812">Transmembrane</keyword>
<protein>
    <submittedName>
        <fullName evidence="2">Uncharacterized protein</fullName>
    </submittedName>
</protein>
<keyword evidence="1" id="KW-1133">Transmembrane helix</keyword>